<evidence type="ECO:0000313" key="2">
    <source>
        <dbReference type="Proteomes" id="UP000194127"/>
    </source>
</evidence>
<sequence length="556" mass="63473">MPTLTIQLPDGIISQPTLDEFRERYAALQQAILQQRTIKALEQLGEFPRNLWIKILLHISWRDLMAFRQYKIELGHAGLIDGSPEAPRRRRLEVLHKLQRSWRTPSFSIPVYGYLQHTYSVLSCGIMAQLVAADTIELSLLPSSLRGQLKPLLWKTITVPNVSNIMCFYVDPAQDLLVIQDSMSEPTYHGRTHLRSLEMNGNKHPLARGSPFLGAPSRSVIVQGALLGFPYLCGMHVLNWRTGNAVWRMQFDVAVDGCAFLDEGFLLVSETDRLCVYRLNPHAPCDWQYADRGSYVCSMHYPVLYDDITFRRTLIDQEARSYRSQDNAPFHADPAVRNLFSLTMYVQKYSQAEHIFHILLPATTIYKCIRRVISRKVARDVAWENWGPMGTRMFEQPTGPSKTFVSSSVLASQCLTTCRAREKERPHLISIYETNPMLVTREARKHRVREGKSKMIAQKILYDLGPSNLTAEYLFKDVITTSWPYRLVQVEVPHAVGDIVRTVLLEDSVLVQVIGNRQVHHTLGRGGAPIEDTPPCPRALSVRPEEIDWLRKLTGE</sequence>
<evidence type="ECO:0000313" key="1">
    <source>
        <dbReference type="EMBL" id="OSX56884.1"/>
    </source>
</evidence>
<name>A0A1X6MKG5_9APHY</name>
<reference evidence="1 2" key="1">
    <citation type="submission" date="2017-04" db="EMBL/GenBank/DDBJ databases">
        <title>Genome Sequence of the Model Brown-Rot Fungus Postia placenta SB12.</title>
        <authorList>
            <consortium name="DOE Joint Genome Institute"/>
            <person name="Gaskell J."/>
            <person name="Kersten P."/>
            <person name="Larrondo L.F."/>
            <person name="Canessa P."/>
            <person name="Martinez D."/>
            <person name="Hibbett D."/>
            <person name="Schmoll M."/>
            <person name="Kubicek C.P."/>
            <person name="Martinez A.T."/>
            <person name="Yadav J."/>
            <person name="Master E."/>
            <person name="Magnuson J.K."/>
            <person name="James T."/>
            <person name="Yaver D."/>
            <person name="Berka R."/>
            <person name="Labutti K."/>
            <person name="Lipzen A."/>
            <person name="Aerts A."/>
            <person name="Barry K."/>
            <person name="Henrissat B."/>
            <person name="Blanchette R."/>
            <person name="Grigoriev I."/>
            <person name="Cullen D."/>
        </authorList>
    </citation>
    <scope>NUCLEOTIDE SEQUENCE [LARGE SCALE GENOMIC DNA]</scope>
    <source>
        <strain evidence="1 2">MAD-698-R-SB12</strain>
    </source>
</reference>
<proteinExistence type="predicted"/>
<dbReference type="AlphaFoldDB" id="A0A1X6MKG5"/>
<dbReference type="OrthoDB" id="2757285at2759"/>
<dbReference type="EMBL" id="KZ110610">
    <property type="protein sequence ID" value="OSX56884.1"/>
    <property type="molecule type" value="Genomic_DNA"/>
</dbReference>
<organism evidence="1 2">
    <name type="scientific">Postia placenta MAD-698-R-SB12</name>
    <dbReference type="NCBI Taxonomy" id="670580"/>
    <lineage>
        <taxon>Eukaryota</taxon>
        <taxon>Fungi</taxon>
        <taxon>Dikarya</taxon>
        <taxon>Basidiomycota</taxon>
        <taxon>Agaricomycotina</taxon>
        <taxon>Agaricomycetes</taxon>
        <taxon>Polyporales</taxon>
        <taxon>Adustoporiaceae</taxon>
        <taxon>Rhodonia</taxon>
    </lineage>
</organism>
<dbReference type="Proteomes" id="UP000194127">
    <property type="component" value="Unassembled WGS sequence"/>
</dbReference>
<protein>
    <recommendedName>
        <fullName evidence="3">F-box domain-containing protein</fullName>
    </recommendedName>
</protein>
<evidence type="ECO:0008006" key="3">
    <source>
        <dbReference type="Google" id="ProtNLM"/>
    </source>
</evidence>
<dbReference type="RefSeq" id="XP_024333678.1">
    <property type="nucleotide sequence ID" value="XM_024479961.1"/>
</dbReference>
<dbReference type="GeneID" id="36324911"/>
<gene>
    <name evidence="1" type="ORF">POSPLADRAFT_1050333</name>
</gene>
<accession>A0A1X6MKG5</accession>
<keyword evidence="2" id="KW-1185">Reference proteome</keyword>